<feature type="signal peptide" evidence="1">
    <location>
        <begin position="1"/>
        <end position="21"/>
    </location>
</feature>
<sequence>MGCVGYILFLTIAIVAVTVEAFCLANGECPPGHDCVDLHCVKQEPCHDRHDCPDFHVSVQPLCAAAPSLRCGAVQPGRALLPSPATPRNHVLRAECNTKIAAIGTSATWPTVVSPSR</sequence>
<gene>
    <name evidence="2" type="ORF">MSPICULIGERA_LOCUS14521</name>
</gene>
<accession>A0AA36G2G2</accession>
<dbReference type="Proteomes" id="UP001177023">
    <property type="component" value="Unassembled WGS sequence"/>
</dbReference>
<reference evidence="2" key="1">
    <citation type="submission" date="2023-06" db="EMBL/GenBank/DDBJ databases">
        <authorList>
            <person name="Delattre M."/>
        </authorList>
    </citation>
    <scope>NUCLEOTIDE SEQUENCE</scope>
    <source>
        <strain evidence="2">AF72</strain>
    </source>
</reference>
<feature type="non-terminal residue" evidence="2">
    <location>
        <position position="1"/>
    </location>
</feature>
<proteinExistence type="predicted"/>
<feature type="chain" id="PRO_5041407205" evidence="1">
    <location>
        <begin position="22"/>
        <end position="117"/>
    </location>
</feature>
<protein>
    <submittedName>
        <fullName evidence="2">Uncharacterized protein</fullName>
    </submittedName>
</protein>
<name>A0AA36G2G2_9BILA</name>
<keyword evidence="3" id="KW-1185">Reference proteome</keyword>
<keyword evidence="1" id="KW-0732">Signal</keyword>
<evidence type="ECO:0000313" key="2">
    <source>
        <dbReference type="EMBL" id="CAJ0576225.1"/>
    </source>
</evidence>
<evidence type="ECO:0000256" key="1">
    <source>
        <dbReference type="SAM" id="SignalP"/>
    </source>
</evidence>
<dbReference type="EMBL" id="CATQJA010002643">
    <property type="protein sequence ID" value="CAJ0576225.1"/>
    <property type="molecule type" value="Genomic_DNA"/>
</dbReference>
<organism evidence="2 3">
    <name type="scientific">Mesorhabditis spiculigera</name>
    <dbReference type="NCBI Taxonomy" id="96644"/>
    <lineage>
        <taxon>Eukaryota</taxon>
        <taxon>Metazoa</taxon>
        <taxon>Ecdysozoa</taxon>
        <taxon>Nematoda</taxon>
        <taxon>Chromadorea</taxon>
        <taxon>Rhabditida</taxon>
        <taxon>Rhabditina</taxon>
        <taxon>Rhabditomorpha</taxon>
        <taxon>Rhabditoidea</taxon>
        <taxon>Rhabditidae</taxon>
        <taxon>Mesorhabditinae</taxon>
        <taxon>Mesorhabditis</taxon>
    </lineage>
</organism>
<comment type="caution">
    <text evidence="2">The sequence shown here is derived from an EMBL/GenBank/DDBJ whole genome shotgun (WGS) entry which is preliminary data.</text>
</comment>
<evidence type="ECO:0000313" key="3">
    <source>
        <dbReference type="Proteomes" id="UP001177023"/>
    </source>
</evidence>
<dbReference type="AlphaFoldDB" id="A0AA36G2G2"/>